<protein>
    <submittedName>
        <fullName evidence="2">Uncharacterized protein</fullName>
    </submittedName>
</protein>
<feature type="transmembrane region" description="Helical" evidence="1">
    <location>
        <begin position="1470"/>
        <end position="1490"/>
    </location>
</feature>
<dbReference type="EMBL" id="JH767160">
    <property type="protein sequence ID" value="EQC33225.1"/>
    <property type="molecule type" value="Genomic_DNA"/>
</dbReference>
<dbReference type="OrthoDB" id="78771at2759"/>
<feature type="transmembrane region" description="Helical" evidence="1">
    <location>
        <begin position="663"/>
        <end position="687"/>
    </location>
</feature>
<feature type="transmembrane region" description="Helical" evidence="1">
    <location>
        <begin position="1510"/>
        <end position="1532"/>
    </location>
</feature>
<keyword evidence="1" id="KW-0812">Transmembrane</keyword>
<evidence type="ECO:0000256" key="1">
    <source>
        <dbReference type="SAM" id="Phobius"/>
    </source>
</evidence>
<evidence type="ECO:0000313" key="2">
    <source>
        <dbReference type="EMBL" id="EQC33225.1"/>
    </source>
</evidence>
<organism evidence="2 3">
    <name type="scientific">Saprolegnia diclina (strain VS20)</name>
    <dbReference type="NCBI Taxonomy" id="1156394"/>
    <lineage>
        <taxon>Eukaryota</taxon>
        <taxon>Sar</taxon>
        <taxon>Stramenopiles</taxon>
        <taxon>Oomycota</taxon>
        <taxon>Saprolegniomycetes</taxon>
        <taxon>Saprolegniales</taxon>
        <taxon>Saprolegniaceae</taxon>
        <taxon>Saprolegnia</taxon>
    </lineage>
</organism>
<dbReference type="VEuPathDB" id="FungiDB:SDRG_09209"/>
<feature type="transmembrane region" description="Helical" evidence="1">
    <location>
        <begin position="1552"/>
        <end position="1575"/>
    </location>
</feature>
<keyword evidence="1" id="KW-1133">Transmembrane helix</keyword>
<dbReference type="InParanoid" id="T0QHP6"/>
<feature type="transmembrane region" description="Helical" evidence="1">
    <location>
        <begin position="578"/>
        <end position="601"/>
    </location>
</feature>
<feature type="transmembrane region" description="Helical" evidence="1">
    <location>
        <begin position="1587"/>
        <end position="1608"/>
    </location>
</feature>
<keyword evidence="1" id="KW-0472">Membrane</keyword>
<feature type="transmembrane region" description="Helical" evidence="1">
    <location>
        <begin position="874"/>
        <end position="893"/>
    </location>
</feature>
<accession>T0QHP6</accession>
<gene>
    <name evidence="2" type="ORF">SDRG_09209</name>
</gene>
<dbReference type="eggNOG" id="ENOG502SD6V">
    <property type="taxonomic scope" value="Eukaryota"/>
</dbReference>
<keyword evidence="3" id="KW-1185">Reference proteome</keyword>
<dbReference type="OMA" id="NLANDFW"/>
<dbReference type="RefSeq" id="XP_008613348.1">
    <property type="nucleotide sequence ID" value="XM_008615126.1"/>
</dbReference>
<evidence type="ECO:0000313" key="3">
    <source>
        <dbReference type="Proteomes" id="UP000030762"/>
    </source>
</evidence>
<reference evidence="2 3" key="1">
    <citation type="submission" date="2012-04" db="EMBL/GenBank/DDBJ databases">
        <title>The Genome Sequence of Saprolegnia declina VS20.</title>
        <authorList>
            <consortium name="The Broad Institute Genome Sequencing Platform"/>
            <person name="Russ C."/>
            <person name="Nusbaum C."/>
            <person name="Tyler B."/>
            <person name="van West P."/>
            <person name="Dieguez-Uribeondo J."/>
            <person name="de Bruijn I."/>
            <person name="Tripathy S."/>
            <person name="Jiang R."/>
            <person name="Young S.K."/>
            <person name="Zeng Q."/>
            <person name="Gargeya S."/>
            <person name="Fitzgerald M."/>
            <person name="Haas B."/>
            <person name="Abouelleil A."/>
            <person name="Alvarado L."/>
            <person name="Arachchi H.M."/>
            <person name="Berlin A."/>
            <person name="Chapman S.B."/>
            <person name="Goldberg J."/>
            <person name="Griggs A."/>
            <person name="Gujja S."/>
            <person name="Hansen M."/>
            <person name="Howarth C."/>
            <person name="Imamovic A."/>
            <person name="Larimer J."/>
            <person name="McCowen C."/>
            <person name="Montmayeur A."/>
            <person name="Murphy C."/>
            <person name="Neiman D."/>
            <person name="Pearson M."/>
            <person name="Priest M."/>
            <person name="Roberts A."/>
            <person name="Saif S."/>
            <person name="Shea T."/>
            <person name="Sisk P."/>
            <person name="Sykes S."/>
            <person name="Wortman J."/>
            <person name="Nusbaum C."/>
            <person name="Birren B."/>
        </authorList>
    </citation>
    <scope>NUCLEOTIDE SEQUENCE [LARGE SCALE GENOMIC DNA]</scope>
    <source>
        <strain evidence="2 3">VS20</strain>
    </source>
</reference>
<feature type="transmembrane region" description="Helical" evidence="1">
    <location>
        <begin position="7"/>
        <end position="27"/>
    </location>
</feature>
<sequence length="1760" mass="191426">MVHQYQLMQALGVVHVLVAMYCSVWFVDLVTPSLQNDLFWPGFGPSTAQTYLLDVYRRHLTTSASAASSLDLLDAREGILKVYGTPTTVGSVQSTYARSLALGAYTSVEDAVVGFRSLDPSYAFSLVTLYCWADFDRRWALAHTAARQARCAAFMHANGAVYLESVLRNVAWAPWAALYGASFDAAVGDGIRASAGGEAWLASLENAFTSTDDEVAYWRSKHISRYELQWSNMDEIGIHESIGVVNMLGWAQALTTAAIAYAPRSSMWTSFALNWAFFDDLWAAAITNSSLLRGASDYIGDATIESLLFVYPYTPASLVLHNELGPFQSVDLFLIPPPTALVNAVTSFDALVARALQTNRSLLDAYRAVPVPLLDPIPVAWSPSTTTLRFLGGSPLCAYGLGTPFVQPSFSFDDTCGAEVPSRLALTVPPTVFAAAILASNEEDVAICRPCSMATTTLCTVAAHAASNVGIAVLTETVATTDFYSRVQAATDAVALLQVEIIQFAIDTNGATSVSRNYLLDRDWTFFGWVMLHEWALGFREVVSFQGDVRALTLLSERVEPQPFAASALEVPTPTATYLHYVVLATTSWLLFVTLLTLLYFACSDEHTNVLALRHLYRVAGPVWLGRPILLLRAAAATTVLSTACIRFESQPLGRFEFAPRDLWTVIVLAGEAAWGTIVVSDVLLVLPSAPTWSGPLSTGLVWTAIVLFEVLSPIRMTATLHRECSRVNVNAQLSCSGGNVVIGSATRAWLIAAITVGTVVTCNGLARVVSNHRSRVIAQPPVDVAWPLAAAAAALLAPVGDIWSIDAVTACTSGLVRLRLGTTHIVFDIKLWVVFVAPSDVGPPLPVVCPPHVDLNALSPVVVKRGSLLRSKLMVIVGLVYVVGTAGSSLSYLRLSSVNLANDFWWATFNTTGTHTFIANWFNRNVQVTPALSQMRLDTMAFADMTSYASTSMPLVAFSPLYAHRVQYETGETLPLVIQGLRSLDACDAPWIATAYCWLDLDRHVEMAMTSARQARCAVKHPRNAAVYLEALLRNVQWDRFLSCWGPSFERGIAVDAVSLLPDGHRWLTSLPLSNDRSVPSEVDLWTKGYDLAFYLPQWQNYKDLGLTDVFSVENAFGLFYDLTLQSTRATSRLAAATSRKMYWSFASDLYAVNDNSSGLVGFSLLRSSPRFAFQNLSATAVYTQNGSVLQAPLSAAYVVFESCIGPFGSVDLYHIAPPQSLLTLQRDIGEALAIALTTPDSMSAAFPAQESYTTLVLLNSLSPVPLSLDRTLYRCAGGNLFCNDLAFNFNLTNGMSQFTGVHATCNTAFNEWIFVSVAQAVFAVLSSGLETDTIPMACAPEVIAPVECQASLRSVHAFTSTYLPSTFRDRAKTVERDVVSLGVGIMQYAQHVPTHALSLFFEPLFASLDMHYMSWALAHDWAVGIREALVVTGDVASLAILTAQSKPATFSASAIELPLNTATYVRGFCQYISVVLVVLAIVISFYTVSTMGSGEGWNLLEINRVGGMVWIGRPLLLVRSISALCILSTATLELVSRGDATILATSRSDVAAPIAFLTSVLAASELGWLVYIFNDVAMVITRQYTASYTIKAALLCMLLAILLSVLSPIAHSVTIDRVCVFVALDFTMQCHSGVVTIGSRTRLVTLSVIAVGVSTAMFALDRARCRLPLPLEKDSYLLSSGAKYLFEKEGWVVHGIYCLDYASAALSGLLVLRYRNVRYIFDIKTWRLLVLTDDEVARVIKDGANVLQHYQHTLPLIK</sequence>
<proteinExistence type="predicted"/>
<dbReference type="Proteomes" id="UP000030762">
    <property type="component" value="Unassembled WGS sequence"/>
</dbReference>
<dbReference type="GeneID" id="19949936"/>
<name>T0QHP6_SAPDV</name>